<evidence type="ECO:0000256" key="2">
    <source>
        <dbReference type="SAM" id="MobiDB-lite"/>
    </source>
</evidence>
<feature type="compositionally biased region" description="Polar residues" evidence="2">
    <location>
        <begin position="117"/>
        <end position="126"/>
    </location>
</feature>
<dbReference type="AlphaFoldDB" id="A0A8S1P036"/>
<evidence type="ECO:0000259" key="3">
    <source>
        <dbReference type="PROSITE" id="PS50014"/>
    </source>
</evidence>
<keyword evidence="5" id="KW-1185">Reference proteome</keyword>
<feature type="domain" description="Bromo" evidence="3">
    <location>
        <begin position="14"/>
        <end position="84"/>
    </location>
</feature>
<dbReference type="PANTHER" id="PTHR45926">
    <property type="entry name" value="OSJNBA0053K19.4 PROTEIN"/>
    <property type="match status" value="1"/>
</dbReference>
<protein>
    <recommendedName>
        <fullName evidence="3">Bromo domain-containing protein</fullName>
    </recommendedName>
</protein>
<organism evidence="4 5">
    <name type="scientific">Paramecium sonneborni</name>
    <dbReference type="NCBI Taxonomy" id="65129"/>
    <lineage>
        <taxon>Eukaryota</taxon>
        <taxon>Sar</taxon>
        <taxon>Alveolata</taxon>
        <taxon>Ciliophora</taxon>
        <taxon>Intramacronucleata</taxon>
        <taxon>Oligohymenophorea</taxon>
        <taxon>Peniculida</taxon>
        <taxon>Parameciidae</taxon>
        <taxon>Paramecium</taxon>
    </lineage>
</organism>
<keyword evidence="1" id="KW-0103">Bromodomain</keyword>
<name>A0A8S1P036_9CILI</name>
<proteinExistence type="predicted"/>
<dbReference type="PROSITE" id="PS50014">
    <property type="entry name" value="BROMODOMAIN_2"/>
    <property type="match status" value="1"/>
</dbReference>
<dbReference type="CDD" id="cd04369">
    <property type="entry name" value="Bromodomain"/>
    <property type="match status" value="1"/>
</dbReference>
<dbReference type="InterPro" id="IPR001487">
    <property type="entry name" value="Bromodomain"/>
</dbReference>
<gene>
    <name evidence="4" type="ORF">PSON_ATCC_30995.1.T0650168</name>
</gene>
<evidence type="ECO:0000313" key="4">
    <source>
        <dbReference type="EMBL" id="CAD8095926.1"/>
    </source>
</evidence>
<dbReference type="SMART" id="SM00297">
    <property type="entry name" value="BROMO"/>
    <property type="match status" value="1"/>
</dbReference>
<dbReference type="OrthoDB" id="8063680at2759"/>
<comment type="caution">
    <text evidence="4">The sequence shown here is derived from an EMBL/GenBank/DDBJ whole genome shotgun (WGS) entry which is preliminary data.</text>
</comment>
<dbReference type="Proteomes" id="UP000692954">
    <property type="component" value="Unassembled WGS sequence"/>
</dbReference>
<sequence>MMAQLQQKLLEIIENLINNPISLEFVDPYDDEDYNKVIINKMDLTTIKKKLESNRYLNHSEFFKDLDLVWKNCQLYNQKGSIIYKQSIYLEQQCKSLQKVIEDDFNLGKKKKKQNSERPPNLQQPSFDFRLKNKPSNEASRLKFCHTIKNLEQEQLIKIINYLAEFQPECLSREEDKLVIDVKKLDSKACEQVNLL</sequence>
<feature type="region of interest" description="Disordered" evidence="2">
    <location>
        <begin position="109"/>
        <end position="130"/>
    </location>
</feature>
<reference evidence="4" key="1">
    <citation type="submission" date="2021-01" db="EMBL/GenBank/DDBJ databases">
        <authorList>
            <consortium name="Genoscope - CEA"/>
            <person name="William W."/>
        </authorList>
    </citation>
    <scope>NUCLEOTIDE SEQUENCE</scope>
</reference>
<dbReference type="EMBL" id="CAJJDN010000065">
    <property type="protein sequence ID" value="CAD8095926.1"/>
    <property type="molecule type" value="Genomic_DNA"/>
</dbReference>
<evidence type="ECO:0000256" key="1">
    <source>
        <dbReference type="PROSITE-ProRule" id="PRU00035"/>
    </source>
</evidence>
<evidence type="ECO:0000313" key="5">
    <source>
        <dbReference type="Proteomes" id="UP000692954"/>
    </source>
</evidence>
<accession>A0A8S1P036</accession>
<dbReference type="Pfam" id="PF00439">
    <property type="entry name" value="Bromodomain"/>
    <property type="match status" value="1"/>
</dbReference>